<evidence type="ECO:0000313" key="2">
    <source>
        <dbReference type="Proteomes" id="UP001149074"/>
    </source>
</evidence>
<sequence length="384" mass="41967">MSSELAMLSSETVGYLSLGELANGLTLTSPVIHNFLPSEATDIAAQLLPDPYGDGASGGGRWYPGALTLGNGDVLTLFGHVREDDSRHRNANPERFNASSNNWYLMPKLAIDSPIHQPDKGSPIVRPLFVSRTFQLPDGRLFFATAMPAEWETYTDNPNRTDGPHFSTFYDVVNGTYTGPLFSEPTGYDNWRFPCVLLPLLPEDDYHPRVMHCGRAEAMLVLYYFPPDRSALFGGGGGVESQEPDNGQLIPAEIYDPDIDWVAGQYRPGLGNWTVETGMPTQSRNYHSAALLLPNGSILTSGGNANAQSGDPDTVGVKRIELYDPPYPTGTRLQIFNCPAKVTYNEEFEVEVSAAAEVQRIALIRMVHAPMPLTSINVTSASHS</sequence>
<organism evidence="1 2">
    <name type="scientific">Penicillium argentinense</name>
    <dbReference type="NCBI Taxonomy" id="1131581"/>
    <lineage>
        <taxon>Eukaryota</taxon>
        <taxon>Fungi</taxon>
        <taxon>Dikarya</taxon>
        <taxon>Ascomycota</taxon>
        <taxon>Pezizomycotina</taxon>
        <taxon>Eurotiomycetes</taxon>
        <taxon>Eurotiomycetidae</taxon>
        <taxon>Eurotiales</taxon>
        <taxon>Aspergillaceae</taxon>
        <taxon>Penicillium</taxon>
    </lineage>
</organism>
<dbReference type="Gene3D" id="2.130.10.80">
    <property type="entry name" value="Galactose oxidase/kelch, beta-propeller"/>
    <property type="match status" value="1"/>
</dbReference>
<dbReference type="SUPFAM" id="SSF50965">
    <property type="entry name" value="Galactose oxidase, central domain"/>
    <property type="match status" value="1"/>
</dbReference>
<protein>
    <submittedName>
        <fullName evidence="1">Uncharacterized protein</fullName>
    </submittedName>
</protein>
<reference evidence="1" key="2">
    <citation type="journal article" date="2023" name="IMA Fungus">
        <title>Comparative genomic study of the Penicillium genus elucidates a diverse pangenome and 15 lateral gene transfer events.</title>
        <authorList>
            <person name="Petersen C."/>
            <person name="Sorensen T."/>
            <person name="Nielsen M.R."/>
            <person name="Sondergaard T.E."/>
            <person name="Sorensen J.L."/>
            <person name="Fitzpatrick D.A."/>
            <person name="Frisvad J.C."/>
            <person name="Nielsen K.L."/>
        </authorList>
    </citation>
    <scope>NUCLEOTIDE SEQUENCE</scope>
    <source>
        <strain evidence="1">IBT 30761</strain>
    </source>
</reference>
<comment type="caution">
    <text evidence="1">The sequence shown here is derived from an EMBL/GenBank/DDBJ whole genome shotgun (WGS) entry which is preliminary data.</text>
</comment>
<dbReference type="InterPro" id="IPR037293">
    <property type="entry name" value="Gal_Oxidase_central_sf"/>
</dbReference>
<keyword evidence="2" id="KW-1185">Reference proteome</keyword>
<reference evidence="1" key="1">
    <citation type="submission" date="2022-11" db="EMBL/GenBank/DDBJ databases">
        <authorList>
            <person name="Petersen C."/>
        </authorList>
    </citation>
    <scope>NUCLEOTIDE SEQUENCE</scope>
    <source>
        <strain evidence="1">IBT 30761</strain>
    </source>
</reference>
<dbReference type="AlphaFoldDB" id="A0A9W9FGD8"/>
<evidence type="ECO:0000313" key="1">
    <source>
        <dbReference type="EMBL" id="KAJ5099671.1"/>
    </source>
</evidence>
<gene>
    <name evidence="1" type="ORF">N7532_006672</name>
</gene>
<dbReference type="GeneID" id="81358145"/>
<dbReference type="InterPro" id="IPR011043">
    <property type="entry name" value="Gal_Oxase/kelch_b-propeller"/>
</dbReference>
<accession>A0A9W9FGD8</accession>
<dbReference type="EMBL" id="JAPQKI010000005">
    <property type="protein sequence ID" value="KAJ5099671.1"/>
    <property type="molecule type" value="Genomic_DNA"/>
</dbReference>
<dbReference type="Proteomes" id="UP001149074">
    <property type="component" value="Unassembled WGS sequence"/>
</dbReference>
<dbReference type="PANTHER" id="PTHR32208:SF21">
    <property type="entry name" value="LOW QUALITY PROTEIN: ALDEHYDE OXIDASE GLOX-LIKE"/>
    <property type="match status" value="1"/>
</dbReference>
<dbReference type="RefSeq" id="XP_056475325.1">
    <property type="nucleotide sequence ID" value="XM_056619166.1"/>
</dbReference>
<dbReference type="OrthoDB" id="4160801at2759"/>
<proteinExistence type="predicted"/>
<name>A0A9W9FGD8_9EURO</name>
<dbReference type="PANTHER" id="PTHR32208">
    <property type="entry name" value="SECRETED PROTEIN-RELATED"/>
    <property type="match status" value="1"/>
</dbReference>